<dbReference type="SMART" id="SM00320">
    <property type="entry name" value="WD40"/>
    <property type="match status" value="7"/>
</dbReference>
<dbReference type="InterPro" id="IPR019775">
    <property type="entry name" value="WD40_repeat_CS"/>
</dbReference>
<evidence type="ECO:0000256" key="7">
    <source>
        <dbReference type="SAM" id="MobiDB-lite"/>
    </source>
</evidence>
<proteinExistence type="predicted"/>
<evidence type="ECO:0000256" key="2">
    <source>
        <dbReference type="ARBA" id="ARBA00022574"/>
    </source>
</evidence>
<protein>
    <submittedName>
        <fullName evidence="8">Transcriptional repressor</fullName>
    </submittedName>
</protein>
<dbReference type="InterPro" id="IPR001680">
    <property type="entry name" value="WD40_rpt"/>
</dbReference>
<evidence type="ECO:0000256" key="5">
    <source>
        <dbReference type="ARBA" id="ARBA00023163"/>
    </source>
</evidence>
<keyword evidence="4" id="KW-0805">Transcription regulation</keyword>
<sequence>MAGMYNPHRGLGPPAANARLNELLEGVRAEFENQSRASGEYENSSRSSRELWENWNGSTSIEYIQDGALTDSWFTPSSAPITRDASSSRKGVCYGTDTSSSQAKVCAITYFTTNHTNAPRYDEEISRLHRELEARGGNPRPAGIGAPPQNAGPAGQAPPSIGHGPSNLFGGIMAGQGPGGPGLAPPPQADQHGPPQHQMPQPGPPPPPALQGPPPQQQPPFQTGGYPQPSNGYGSQAPPNNASPGPGKGRVLNPRGPGGPATPQLNQPMPYPNPRAAASPQVGHPMPSQHPQFRVGNALAELDLERLPEHQKKVESDWFAIFNPEVPRVLDVDLLHTLQHESVVCCVRFSHDGKYVATGCNRSAQIFDIITGQKICILQDESVDSVGDLYIRSVCFSPDGRYLATGAEDKLIRVWDIASRTIRNTFAGHEQDIYSLDFARDGRTIASGSGDRTVRLWDIEAGQNILTLSIEDGVTTVAISPDTKLVAAGSLDKSVRVWDAVSGYLVERLEGPDGHKDSVYSVAFAPNGKDLVSGSLDKTIKMWELVAPRGGHPNNAPKGGRCIRTFEGHKDFVLSVALTPDGNWVLSGSKDRGVQFWDPRTGNTQLMLQGHKNSVISVAPSPIGGSFATGSGDMRARIWTYKPYQSP</sequence>
<feature type="compositionally biased region" description="Low complexity" evidence="7">
    <location>
        <begin position="141"/>
        <end position="159"/>
    </location>
</feature>
<feature type="repeat" description="WD" evidence="6">
    <location>
        <begin position="566"/>
        <end position="607"/>
    </location>
</feature>
<dbReference type="Pfam" id="PF00400">
    <property type="entry name" value="WD40"/>
    <property type="match status" value="7"/>
</dbReference>
<dbReference type="EMBL" id="QGML01002009">
    <property type="protein sequence ID" value="TVY88001.1"/>
    <property type="molecule type" value="Genomic_DNA"/>
</dbReference>
<feature type="compositionally biased region" description="Polar residues" evidence="7">
    <location>
        <begin position="230"/>
        <end position="243"/>
    </location>
</feature>
<feature type="compositionally biased region" description="Pro residues" evidence="7">
    <location>
        <begin position="201"/>
        <end position="218"/>
    </location>
</feature>
<dbReference type="PROSITE" id="PS50294">
    <property type="entry name" value="WD_REPEATS_REGION"/>
    <property type="match status" value="6"/>
</dbReference>
<keyword evidence="2 6" id="KW-0853">WD repeat</keyword>
<evidence type="ECO:0000256" key="6">
    <source>
        <dbReference type="PROSITE-ProRule" id="PRU00221"/>
    </source>
</evidence>
<dbReference type="AlphaFoldDB" id="A0A559M4W8"/>
<feature type="repeat" description="WD" evidence="6">
    <location>
        <begin position="512"/>
        <end position="545"/>
    </location>
</feature>
<dbReference type="PROSITE" id="PS50082">
    <property type="entry name" value="WD_REPEATS_2"/>
    <property type="match status" value="6"/>
</dbReference>
<dbReference type="Gene3D" id="2.130.10.10">
    <property type="entry name" value="YVTN repeat-like/Quinoprotein amine dehydrogenase"/>
    <property type="match status" value="1"/>
</dbReference>
<dbReference type="InterPro" id="IPR036322">
    <property type="entry name" value="WD40_repeat_dom_sf"/>
</dbReference>
<feature type="compositionally biased region" description="Low complexity" evidence="7">
    <location>
        <begin position="189"/>
        <end position="200"/>
    </location>
</feature>
<dbReference type="InterPro" id="IPR015943">
    <property type="entry name" value="WD40/YVTN_repeat-like_dom_sf"/>
</dbReference>
<dbReference type="SUPFAM" id="SSF50978">
    <property type="entry name" value="WD40 repeat-like"/>
    <property type="match status" value="1"/>
</dbReference>
<dbReference type="FunFam" id="2.130.10.10:FF:000111">
    <property type="entry name" value="Transcriptional repressor rco-1"/>
    <property type="match status" value="1"/>
</dbReference>
<dbReference type="PRINTS" id="PR00320">
    <property type="entry name" value="GPROTEINBRPT"/>
</dbReference>
<dbReference type="PANTHER" id="PTHR19848">
    <property type="entry name" value="WD40 REPEAT PROTEIN"/>
    <property type="match status" value="1"/>
</dbReference>
<feature type="repeat" description="WD" evidence="6">
    <location>
        <begin position="426"/>
        <end position="467"/>
    </location>
</feature>
<evidence type="ECO:0000256" key="4">
    <source>
        <dbReference type="ARBA" id="ARBA00023015"/>
    </source>
</evidence>
<gene>
    <name evidence="8" type="primary">rco-1</name>
    <name evidence="8" type="ORF">LAWI1_G007242</name>
</gene>
<dbReference type="CDD" id="cd00200">
    <property type="entry name" value="WD40"/>
    <property type="match status" value="1"/>
</dbReference>
<dbReference type="PROSITE" id="PS00678">
    <property type="entry name" value="WD_REPEATS_1"/>
    <property type="match status" value="3"/>
</dbReference>
<evidence type="ECO:0000256" key="1">
    <source>
        <dbReference type="ARBA" id="ARBA00022491"/>
    </source>
</evidence>
<feature type="repeat" description="WD" evidence="6">
    <location>
        <begin position="608"/>
        <end position="647"/>
    </location>
</feature>
<feature type="compositionally biased region" description="Gly residues" evidence="7">
    <location>
        <begin position="172"/>
        <end position="182"/>
    </location>
</feature>
<organism evidence="8 9">
    <name type="scientific">Lachnellula willkommii</name>
    <dbReference type="NCBI Taxonomy" id="215461"/>
    <lineage>
        <taxon>Eukaryota</taxon>
        <taxon>Fungi</taxon>
        <taxon>Dikarya</taxon>
        <taxon>Ascomycota</taxon>
        <taxon>Pezizomycotina</taxon>
        <taxon>Leotiomycetes</taxon>
        <taxon>Helotiales</taxon>
        <taxon>Lachnaceae</taxon>
        <taxon>Lachnellula</taxon>
    </lineage>
</organism>
<feature type="repeat" description="WD" evidence="6">
    <location>
        <begin position="391"/>
        <end position="425"/>
    </location>
</feature>
<accession>A0A559M4W8</accession>
<evidence type="ECO:0000313" key="9">
    <source>
        <dbReference type="Proteomes" id="UP000315522"/>
    </source>
</evidence>
<reference evidence="8 9" key="1">
    <citation type="submission" date="2018-05" db="EMBL/GenBank/DDBJ databases">
        <title>Genome sequencing and assembly of the regulated plant pathogen Lachnellula willkommii and related sister species for the development of diagnostic species identification markers.</title>
        <authorList>
            <person name="Giroux E."/>
            <person name="Bilodeau G."/>
        </authorList>
    </citation>
    <scope>NUCLEOTIDE SEQUENCE [LARGE SCALE GENOMIC DNA]</scope>
    <source>
        <strain evidence="8 9">CBS 172.35</strain>
    </source>
</reference>
<keyword evidence="5" id="KW-0804">Transcription</keyword>
<dbReference type="Proteomes" id="UP000315522">
    <property type="component" value="Unassembled WGS sequence"/>
</dbReference>
<evidence type="ECO:0000313" key="8">
    <source>
        <dbReference type="EMBL" id="TVY88001.1"/>
    </source>
</evidence>
<keyword evidence="9" id="KW-1185">Reference proteome</keyword>
<name>A0A559M4W8_9HELO</name>
<dbReference type="PANTHER" id="PTHR19848:SF8">
    <property type="entry name" value="F-BOX AND WD REPEAT DOMAIN CONTAINING 7"/>
    <property type="match status" value="1"/>
</dbReference>
<keyword evidence="3" id="KW-0677">Repeat</keyword>
<comment type="caution">
    <text evidence="8">The sequence shown here is derived from an EMBL/GenBank/DDBJ whole genome shotgun (WGS) entry which is preliminary data.</text>
</comment>
<feature type="region of interest" description="Disordered" evidence="7">
    <location>
        <begin position="134"/>
        <end position="291"/>
    </location>
</feature>
<keyword evidence="1" id="KW-0678">Repressor</keyword>
<evidence type="ECO:0000256" key="3">
    <source>
        <dbReference type="ARBA" id="ARBA00022737"/>
    </source>
</evidence>
<dbReference type="InterPro" id="IPR020472">
    <property type="entry name" value="WD40_PAC1"/>
</dbReference>
<feature type="compositionally biased region" description="Low complexity" evidence="7">
    <location>
        <begin position="219"/>
        <end position="229"/>
    </location>
</feature>
<feature type="repeat" description="WD" evidence="6">
    <location>
        <begin position="467"/>
        <end position="508"/>
    </location>
</feature>